<protein>
    <submittedName>
        <fullName evidence="1">10694_t:CDS:1</fullName>
    </submittedName>
</protein>
<gene>
    <name evidence="1" type="ORF">ACOLOM_LOCUS9017</name>
</gene>
<name>A0ACA9NSI3_9GLOM</name>
<feature type="non-terminal residue" evidence="1">
    <location>
        <position position="144"/>
    </location>
</feature>
<evidence type="ECO:0000313" key="1">
    <source>
        <dbReference type="EMBL" id="CAG8672639.1"/>
    </source>
</evidence>
<dbReference type="Proteomes" id="UP000789525">
    <property type="component" value="Unassembled WGS sequence"/>
</dbReference>
<keyword evidence="2" id="KW-1185">Reference proteome</keyword>
<reference evidence="1" key="1">
    <citation type="submission" date="2021-06" db="EMBL/GenBank/DDBJ databases">
        <authorList>
            <person name="Kallberg Y."/>
            <person name="Tangrot J."/>
            <person name="Rosling A."/>
        </authorList>
    </citation>
    <scope>NUCLEOTIDE SEQUENCE</scope>
    <source>
        <strain evidence="1">CL356</strain>
    </source>
</reference>
<comment type="caution">
    <text evidence="1">The sequence shown here is derived from an EMBL/GenBank/DDBJ whole genome shotgun (WGS) entry which is preliminary data.</text>
</comment>
<proteinExistence type="predicted"/>
<sequence>MGCTSSKNFAPQDLTEINSPKKCCPSCNQQYTQRGWCQPCEAKRFKEDFHNWTSGNNELDQFIRLTQLNATAPQMFLEWIPYDKFEKIKEIKRGGFGIVYRATWDLGPKQYWDNKKGWVREGEKQISLKRLYDSEKADSNFWKE</sequence>
<evidence type="ECO:0000313" key="2">
    <source>
        <dbReference type="Proteomes" id="UP000789525"/>
    </source>
</evidence>
<organism evidence="1 2">
    <name type="scientific">Acaulospora colombiana</name>
    <dbReference type="NCBI Taxonomy" id="27376"/>
    <lineage>
        <taxon>Eukaryota</taxon>
        <taxon>Fungi</taxon>
        <taxon>Fungi incertae sedis</taxon>
        <taxon>Mucoromycota</taxon>
        <taxon>Glomeromycotina</taxon>
        <taxon>Glomeromycetes</taxon>
        <taxon>Diversisporales</taxon>
        <taxon>Acaulosporaceae</taxon>
        <taxon>Acaulospora</taxon>
    </lineage>
</organism>
<dbReference type="EMBL" id="CAJVPT010024908">
    <property type="protein sequence ID" value="CAG8672639.1"/>
    <property type="molecule type" value="Genomic_DNA"/>
</dbReference>
<accession>A0ACA9NSI3</accession>